<protein>
    <submittedName>
        <fullName evidence="2">Uncharacterized protein</fullName>
    </submittedName>
</protein>
<keyword evidence="1" id="KW-1133">Transmembrane helix</keyword>
<keyword evidence="3" id="KW-1185">Reference proteome</keyword>
<proteinExistence type="predicted"/>
<dbReference type="RefSeq" id="WP_169227102.1">
    <property type="nucleotide sequence ID" value="NZ_JABBGC010000002.1"/>
</dbReference>
<sequence>MKKFSVYLGLFLIVAGIPIFLNSKSADAEFPLLVGLFTLFISSQAKEDERSTSIRSSSAFFALILGYTYHLVVNNLYQHQMITIHLTSINSFLVIVFALANIIRYARLYIFMA</sequence>
<keyword evidence="1" id="KW-0812">Transmembrane</keyword>
<comment type="caution">
    <text evidence="2">The sequence shown here is derived from an EMBL/GenBank/DDBJ whole genome shotgun (WGS) entry which is preliminary data.</text>
</comment>
<dbReference type="EMBL" id="JABBGC010000002">
    <property type="protein sequence ID" value="NML40064.1"/>
    <property type="molecule type" value="Genomic_DNA"/>
</dbReference>
<feature type="transmembrane region" description="Helical" evidence="1">
    <location>
        <begin position="84"/>
        <end position="103"/>
    </location>
</feature>
<keyword evidence="1" id="KW-0472">Membrane</keyword>
<organism evidence="2 3">
    <name type="scientific">Chitinophaga fulva</name>
    <dbReference type="NCBI Taxonomy" id="2728842"/>
    <lineage>
        <taxon>Bacteria</taxon>
        <taxon>Pseudomonadati</taxon>
        <taxon>Bacteroidota</taxon>
        <taxon>Chitinophagia</taxon>
        <taxon>Chitinophagales</taxon>
        <taxon>Chitinophagaceae</taxon>
        <taxon>Chitinophaga</taxon>
    </lineage>
</organism>
<evidence type="ECO:0000313" key="2">
    <source>
        <dbReference type="EMBL" id="NML40064.1"/>
    </source>
</evidence>
<evidence type="ECO:0000313" key="3">
    <source>
        <dbReference type="Proteomes" id="UP000583266"/>
    </source>
</evidence>
<dbReference type="AlphaFoldDB" id="A0A848GNS9"/>
<name>A0A848GNS9_9BACT</name>
<reference evidence="2 3" key="1">
    <citation type="submission" date="2020-04" db="EMBL/GenBank/DDBJ databases">
        <title>Chitinophaga sp. G-6-1-13 sp. nov., isolated from soil.</title>
        <authorList>
            <person name="Dahal R.H."/>
            <person name="Chaudhary D.K."/>
        </authorList>
    </citation>
    <scope>NUCLEOTIDE SEQUENCE [LARGE SCALE GENOMIC DNA]</scope>
    <source>
        <strain evidence="2 3">G-6-1-13</strain>
    </source>
</reference>
<accession>A0A848GNS9</accession>
<gene>
    <name evidence="2" type="ORF">HHL17_22885</name>
</gene>
<evidence type="ECO:0000256" key="1">
    <source>
        <dbReference type="SAM" id="Phobius"/>
    </source>
</evidence>
<dbReference type="Proteomes" id="UP000583266">
    <property type="component" value="Unassembled WGS sequence"/>
</dbReference>